<name>A0A1I6G9X6_9RHOB</name>
<dbReference type="GO" id="GO:0005886">
    <property type="term" value="C:plasma membrane"/>
    <property type="evidence" value="ECO:0007669"/>
    <property type="project" value="UniProtKB-SubCell"/>
</dbReference>
<evidence type="ECO:0000256" key="7">
    <source>
        <dbReference type="ARBA" id="ARBA00022679"/>
    </source>
</evidence>
<keyword evidence="7" id="KW-0808">Transferase</keyword>
<dbReference type="SUPFAM" id="SSF55874">
    <property type="entry name" value="ATPase domain of HSP90 chaperone/DNA topoisomerase II/histidine kinase"/>
    <property type="match status" value="1"/>
</dbReference>
<protein>
    <recommendedName>
        <fullName evidence="3">histidine kinase</fullName>
        <ecNumber evidence="3">2.7.13.3</ecNumber>
    </recommendedName>
</protein>
<dbReference type="InterPro" id="IPR004358">
    <property type="entry name" value="Sig_transdc_His_kin-like_C"/>
</dbReference>
<dbReference type="Pfam" id="PF02518">
    <property type="entry name" value="HATPase_c"/>
    <property type="match status" value="1"/>
</dbReference>
<dbReference type="Pfam" id="PF00512">
    <property type="entry name" value="HisKA"/>
    <property type="match status" value="1"/>
</dbReference>
<keyword evidence="4" id="KW-1003">Cell membrane</keyword>
<evidence type="ECO:0000256" key="15">
    <source>
        <dbReference type="SAM" id="Phobius"/>
    </source>
</evidence>
<dbReference type="Proteomes" id="UP000199478">
    <property type="component" value="Unassembled WGS sequence"/>
</dbReference>
<evidence type="ECO:0000313" key="18">
    <source>
        <dbReference type="EMBL" id="SFR38975.1"/>
    </source>
</evidence>
<dbReference type="EMBL" id="FOYP01000001">
    <property type="protein sequence ID" value="SFR38975.1"/>
    <property type="molecule type" value="Genomic_DNA"/>
</dbReference>
<evidence type="ECO:0000256" key="2">
    <source>
        <dbReference type="ARBA" id="ARBA00004429"/>
    </source>
</evidence>
<proteinExistence type="predicted"/>
<dbReference type="Pfam" id="PF00672">
    <property type="entry name" value="HAMP"/>
    <property type="match status" value="1"/>
</dbReference>
<evidence type="ECO:0000259" key="17">
    <source>
        <dbReference type="PROSITE" id="PS50885"/>
    </source>
</evidence>
<dbReference type="AlphaFoldDB" id="A0A1I6G9X6"/>
<gene>
    <name evidence="18" type="ORF">SAMN04488005_1305</name>
</gene>
<comment type="subcellular location">
    <subcellularLocation>
        <location evidence="2">Cell inner membrane</location>
        <topology evidence="2">Multi-pass membrane protein</topology>
    </subcellularLocation>
</comment>
<comment type="catalytic activity">
    <reaction evidence="1">
        <text>ATP + protein L-histidine = ADP + protein N-phospho-L-histidine.</text>
        <dbReference type="EC" id="2.7.13.3"/>
    </reaction>
</comment>
<dbReference type="Gene3D" id="3.30.565.10">
    <property type="entry name" value="Histidine kinase-like ATPase, C-terminal domain"/>
    <property type="match status" value="1"/>
</dbReference>
<evidence type="ECO:0000256" key="4">
    <source>
        <dbReference type="ARBA" id="ARBA00022475"/>
    </source>
</evidence>
<dbReference type="InterPro" id="IPR003594">
    <property type="entry name" value="HATPase_dom"/>
</dbReference>
<keyword evidence="5" id="KW-0997">Cell inner membrane</keyword>
<evidence type="ECO:0000259" key="16">
    <source>
        <dbReference type="PROSITE" id="PS50109"/>
    </source>
</evidence>
<evidence type="ECO:0000256" key="12">
    <source>
        <dbReference type="ARBA" id="ARBA00022989"/>
    </source>
</evidence>
<keyword evidence="9" id="KW-0547">Nucleotide-binding</keyword>
<accession>A0A1I6G9X6</accession>
<dbReference type="InterPro" id="IPR003660">
    <property type="entry name" value="HAMP_dom"/>
</dbReference>
<evidence type="ECO:0000256" key="1">
    <source>
        <dbReference type="ARBA" id="ARBA00000085"/>
    </source>
</evidence>
<evidence type="ECO:0000256" key="8">
    <source>
        <dbReference type="ARBA" id="ARBA00022692"/>
    </source>
</evidence>
<keyword evidence="10 18" id="KW-0418">Kinase</keyword>
<dbReference type="InterPro" id="IPR036097">
    <property type="entry name" value="HisK_dim/P_sf"/>
</dbReference>
<dbReference type="OrthoDB" id="9804645at2"/>
<dbReference type="GO" id="GO:0000155">
    <property type="term" value="F:phosphorelay sensor kinase activity"/>
    <property type="evidence" value="ECO:0007669"/>
    <property type="project" value="InterPro"/>
</dbReference>
<feature type="domain" description="HAMP" evidence="17">
    <location>
        <begin position="181"/>
        <end position="232"/>
    </location>
</feature>
<dbReference type="Gene3D" id="1.10.287.130">
    <property type="match status" value="1"/>
</dbReference>
<feature type="domain" description="Histidine kinase" evidence="16">
    <location>
        <begin position="240"/>
        <end position="439"/>
    </location>
</feature>
<dbReference type="RefSeq" id="WP_090197877.1">
    <property type="nucleotide sequence ID" value="NZ_FOYP01000001.1"/>
</dbReference>
<keyword evidence="12 15" id="KW-1133">Transmembrane helix</keyword>
<evidence type="ECO:0000256" key="9">
    <source>
        <dbReference type="ARBA" id="ARBA00022741"/>
    </source>
</evidence>
<dbReference type="EC" id="2.7.13.3" evidence="3"/>
<dbReference type="PANTHER" id="PTHR44936">
    <property type="entry name" value="SENSOR PROTEIN CREC"/>
    <property type="match status" value="1"/>
</dbReference>
<evidence type="ECO:0000256" key="11">
    <source>
        <dbReference type="ARBA" id="ARBA00022840"/>
    </source>
</evidence>
<dbReference type="PROSITE" id="PS50885">
    <property type="entry name" value="HAMP"/>
    <property type="match status" value="1"/>
</dbReference>
<dbReference type="InterPro" id="IPR036890">
    <property type="entry name" value="HATPase_C_sf"/>
</dbReference>
<dbReference type="InterPro" id="IPR050980">
    <property type="entry name" value="2C_sensor_his_kinase"/>
</dbReference>
<evidence type="ECO:0000313" key="19">
    <source>
        <dbReference type="Proteomes" id="UP000199478"/>
    </source>
</evidence>
<dbReference type="PANTHER" id="PTHR44936:SF5">
    <property type="entry name" value="SENSOR HISTIDINE KINASE ENVZ"/>
    <property type="match status" value="1"/>
</dbReference>
<evidence type="ECO:0000256" key="5">
    <source>
        <dbReference type="ARBA" id="ARBA00022519"/>
    </source>
</evidence>
<dbReference type="SUPFAM" id="SSF47384">
    <property type="entry name" value="Homodimeric domain of signal transducing histidine kinase"/>
    <property type="match status" value="1"/>
</dbReference>
<dbReference type="PRINTS" id="PR00344">
    <property type="entry name" value="BCTRLSENSOR"/>
</dbReference>
<dbReference type="SMART" id="SM00387">
    <property type="entry name" value="HATPase_c"/>
    <property type="match status" value="1"/>
</dbReference>
<keyword evidence="19" id="KW-1185">Reference proteome</keyword>
<dbReference type="PROSITE" id="PS50109">
    <property type="entry name" value="HIS_KIN"/>
    <property type="match status" value="1"/>
</dbReference>
<dbReference type="STRING" id="390270.SAMN04488005_1305"/>
<sequence length="439" mass="48486">MFFRWLKTYMPRGIYARAALILILPVLLLQLLISVVFIQRHFDGVTRLMTTAETIDLQYMIATANRAPDVALAQAALDELGNALQIVPAFSNSDMPARDIVPFVDLTGSMVIATMREIIEPPMTVSLEDRGRVVLWVDTVHGPLRLEFSRRRVSAANPHQLLVIMVVMGAFMTAVAFIFLRNQLRPIKRMAEAATDYGRGRITQFTPTGAVEVRAAGMAFLDMRNRLERQIQSRTLMLSGVSHDLRTPLTRMRLGLSFLDEEDAAPLIEDVDEMQRLVDTFLDFARSDASDEIALVVPADILRTILHNHQRMGHALTLDRIDGPNTPVPLRPTAIRRALDNLIGNALRYGTQAKIGVSVTDRAVRFWVADDGPGIPPAQYEDAMSPFVRLDPARNQDKGSGVGLGLSIVADIARTHGGVLRLGKSDTLGGLLAEVVIGR</sequence>
<keyword evidence="13" id="KW-0902">Two-component regulatory system</keyword>
<reference evidence="19" key="1">
    <citation type="submission" date="2016-10" db="EMBL/GenBank/DDBJ databases">
        <authorList>
            <person name="Varghese N."/>
            <person name="Submissions S."/>
        </authorList>
    </citation>
    <scope>NUCLEOTIDE SEQUENCE [LARGE SCALE GENOMIC DNA]</scope>
    <source>
        <strain evidence="19">DSM 26879</strain>
    </source>
</reference>
<feature type="transmembrane region" description="Helical" evidence="15">
    <location>
        <begin position="161"/>
        <end position="180"/>
    </location>
</feature>
<dbReference type="SMART" id="SM00388">
    <property type="entry name" value="HisKA"/>
    <property type="match status" value="1"/>
</dbReference>
<dbReference type="InterPro" id="IPR003661">
    <property type="entry name" value="HisK_dim/P_dom"/>
</dbReference>
<dbReference type="CDD" id="cd00082">
    <property type="entry name" value="HisKA"/>
    <property type="match status" value="1"/>
</dbReference>
<keyword evidence="11" id="KW-0067">ATP-binding</keyword>
<evidence type="ECO:0000256" key="10">
    <source>
        <dbReference type="ARBA" id="ARBA00022777"/>
    </source>
</evidence>
<evidence type="ECO:0000256" key="6">
    <source>
        <dbReference type="ARBA" id="ARBA00022553"/>
    </source>
</evidence>
<dbReference type="GO" id="GO:0005524">
    <property type="term" value="F:ATP binding"/>
    <property type="evidence" value="ECO:0007669"/>
    <property type="project" value="UniProtKB-KW"/>
</dbReference>
<evidence type="ECO:0000256" key="14">
    <source>
        <dbReference type="ARBA" id="ARBA00023136"/>
    </source>
</evidence>
<keyword evidence="14 15" id="KW-0472">Membrane</keyword>
<evidence type="ECO:0000256" key="3">
    <source>
        <dbReference type="ARBA" id="ARBA00012438"/>
    </source>
</evidence>
<keyword evidence="8 15" id="KW-0812">Transmembrane</keyword>
<organism evidence="18 19">
    <name type="scientific">Yoonia tamlensis</name>
    <dbReference type="NCBI Taxonomy" id="390270"/>
    <lineage>
        <taxon>Bacteria</taxon>
        <taxon>Pseudomonadati</taxon>
        <taxon>Pseudomonadota</taxon>
        <taxon>Alphaproteobacteria</taxon>
        <taxon>Rhodobacterales</taxon>
        <taxon>Paracoccaceae</taxon>
        <taxon>Yoonia</taxon>
    </lineage>
</organism>
<evidence type="ECO:0000256" key="13">
    <source>
        <dbReference type="ARBA" id="ARBA00023012"/>
    </source>
</evidence>
<keyword evidence="6" id="KW-0597">Phosphoprotein</keyword>
<dbReference type="InterPro" id="IPR005467">
    <property type="entry name" value="His_kinase_dom"/>
</dbReference>